<evidence type="ECO:0000313" key="2">
    <source>
        <dbReference type="EMBL" id="WZN39010.1"/>
    </source>
</evidence>
<accession>A0ABZ2YGQ4</accession>
<dbReference type="RefSeq" id="WP_341834018.1">
    <property type="nucleotide sequence ID" value="NZ_CP149822.1"/>
</dbReference>
<reference evidence="3" key="1">
    <citation type="submission" date="2024-03" db="EMBL/GenBank/DDBJ databases">
        <title>Chitinophaga horti sp. nov., isolated from garden soil.</title>
        <authorList>
            <person name="Lee D.S."/>
            <person name="Han D.M."/>
            <person name="Baek J.H."/>
            <person name="Choi D.G."/>
            <person name="Jeon J.H."/>
            <person name="Jeon C.O."/>
        </authorList>
    </citation>
    <scope>NUCLEOTIDE SEQUENCE [LARGE SCALE GENOMIC DNA]</scope>
    <source>
        <strain evidence="3">GPA1</strain>
    </source>
</reference>
<evidence type="ECO:0000256" key="1">
    <source>
        <dbReference type="SAM" id="Phobius"/>
    </source>
</evidence>
<feature type="transmembrane region" description="Helical" evidence="1">
    <location>
        <begin position="21"/>
        <end position="46"/>
    </location>
</feature>
<name>A0ABZ2YGQ4_9BACT</name>
<dbReference type="Proteomes" id="UP001485459">
    <property type="component" value="Chromosome"/>
</dbReference>
<keyword evidence="1" id="KW-1133">Transmembrane helix</keyword>
<organism evidence="2 3">
    <name type="scientific">Chitinophaga pollutisoli</name>
    <dbReference type="NCBI Taxonomy" id="3133966"/>
    <lineage>
        <taxon>Bacteria</taxon>
        <taxon>Pseudomonadati</taxon>
        <taxon>Bacteroidota</taxon>
        <taxon>Chitinophagia</taxon>
        <taxon>Chitinophagales</taxon>
        <taxon>Chitinophagaceae</taxon>
        <taxon>Chitinophaga</taxon>
    </lineage>
</organism>
<proteinExistence type="predicted"/>
<keyword evidence="3" id="KW-1185">Reference proteome</keyword>
<feature type="transmembrane region" description="Helical" evidence="1">
    <location>
        <begin position="58"/>
        <end position="74"/>
    </location>
</feature>
<protein>
    <submittedName>
        <fullName evidence="2">Uncharacterized protein</fullName>
    </submittedName>
</protein>
<keyword evidence="1" id="KW-0472">Membrane</keyword>
<sequence>MEQEDPRKNSDWQMMMFLIKIMRTVFYGMFWLMINIFFGLYLGFAIPEESTPMRMGGFYTWLVLSSVGFVYLLWRMWRRKMPPP</sequence>
<evidence type="ECO:0000313" key="3">
    <source>
        <dbReference type="Proteomes" id="UP001485459"/>
    </source>
</evidence>
<dbReference type="EMBL" id="CP149822">
    <property type="protein sequence ID" value="WZN39010.1"/>
    <property type="molecule type" value="Genomic_DNA"/>
</dbReference>
<keyword evidence="1" id="KW-0812">Transmembrane</keyword>
<gene>
    <name evidence="2" type="ORF">WJU16_13455</name>
</gene>